<dbReference type="InterPro" id="IPR029058">
    <property type="entry name" value="AB_hydrolase_fold"/>
</dbReference>
<dbReference type="EMBL" id="OMOI01000001">
    <property type="protein sequence ID" value="SPF75730.1"/>
    <property type="molecule type" value="Genomic_DNA"/>
</dbReference>
<evidence type="ECO:0000256" key="2">
    <source>
        <dbReference type="ARBA" id="ARBA00022801"/>
    </source>
</evidence>
<dbReference type="PANTHER" id="PTHR48081">
    <property type="entry name" value="AB HYDROLASE SUPERFAMILY PROTEIN C4A8.06C"/>
    <property type="match status" value="1"/>
</dbReference>
<feature type="domain" description="Alpha/beta hydrolase fold-3" evidence="3">
    <location>
        <begin position="80"/>
        <end position="276"/>
    </location>
</feature>
<dbReference type="Proteomes" id="UP000244911">
    <property type="component" value="Unassembled WGS sequence"/>
</dbReference>
<dbReference type="SUPFAM" id="SSF53474">
    <property type="entry name" value="alpha/beta-Hydrolases"/>
    <property type="match status" value="1"/>
</dbReference>
<dbReference type="InterPro" id="IPR050300">
    <property type="entry name" value="GDXG_lipolytic_enzyme"/>
</dbReference>
<evidence type="ECO:0000313" key="5">
    <source>
        <dbReference type="Proteomes" id="UP000244911"/>
    </source>
</evidence>
<dbReference type="EC" id="3.1.1.-" evidence="4"/>
<accession>A0A2R8AI79</accession>
<reference evidence="4 5" key="1">
    <citation type="submission" date="2018-03" db="EMBL/GenBank/DDBJ databases">
        <authorList>
            <person name="Keele B.F."/>
        </authorList>
    </citation>
    <scope>NUCLEOTIDE SEQUENCE [LARGE SCALE GENOMIC DNA]</scope>
    <source>
        <strain evidence="4 5">CECT 8811</strain>
    </source>
</reference>
<evidence type="ECO:0000259" key="3">
    <source>
        <dbReference type="Pfam" id="PF07859"/>
    </source>
</evidence>
<name>A0A2R8AI79_9RHOB</name>
<dbReference type="InterPro" id="IPR013094">
    <property type="entry name" value="AB_hydrolase_3"/>
</dbReference>
<dbReference type="AlphaFoldDB" id="A0A2R8AI79"/>
<keyword evidence="5" id="KW-1185">Reference proteome</keyword>
<sequence>MESQYGVSAEALQFLKESTFSGTDRSAANLPVLRQQIREYMTPIVERLLQSSRVRTHVADIAGVTCLVVEPPELLTGCPVLYGFGGAFVKGSPFEDLAVAAPLCALTGARFIIPDYRLAPEHPWPAAIDDGFAVYRALADKSFALVGGSAGGNFALSLMLRARVEGLPLPCALALLSPWCDLSNSGESLASNDGRDPTLRLSDLEMSAPHYAGDNDVKNPLISPLFGTFDAHFPPCQITTGTRDLLLSQSVKLANALIDSGVVVDLHVWEGMWHVFEWDDRIPEARQSISRIAKFLSKHMRLE</sequence>
<evidence type="ECO:0000256" key="1">
    <source>
        <dbReference type="ARBA" id="ARBA00010515"/>
    </source>
</evidence>
<comment type="similarity">
    <text evidence="1">Belongs to the 'GDXG' lipolytic enzyme family.</text>
</comment>
<gene>
    <name evidence="4" type="primary">lipR</name>
    <name evidence="4" type="ORF">ALP8811_00724</name>
</gene>
<dbReference type="GO" id="GO:0004806">
    <property type="term" value="F:triacylglycerol lipase activity"/>
    <property type="evidence" value="ECO:0007669"/>
    <property type="project" value="TreeGrafter"/>
</dbReference>
<dbReference type="Gene3D" id="3.40.50.1820">
    <property type="entry name" value="alpha/beta hydrolase"/>
    <property type="match status" value="1"/>
</dbReference>
<dbReference type="PANTHER" id="PTHR48081:SF30">
    <property type="entry name" value="ACETYL-HYDROLASE LIPR-RELATED"/>
    <property type="match status" value="1"/>
</dbReference>
<proteinExistence type="inferred from homology"/>
<dbReference type="Pfam" id="PF07859">
    <property type="entry name" value="Abhydrolase_3"/>
    <property type="match status" value="1"/>
</dbReference>
<protein>
    <submittedName>
        <fullName evidence="4">Acetyl-hydrolase LipR</fullName>
        <ecNumber evidence="4">3.1.1.-</ecNumber>
    </submittedName>
</protein>
<organism evidence="4 5">
    <name type="scientific">Aliiroseovarius pelagivivens</name>
    <dbReference type="NCBI Taxonomy" id="1639690"/>
    <lineage>
        <taxon>Bacteria</taxon>
        <taxon>Pseudomonadati</taxon>
        <taxon>Pseudomonadota</taxon>
        <taxon>Alphaproteobacteria</taxon>
        <taxon>Rhodobacterales</taxon>
        <taxon>Paracoccaceae</taxon>
        <taxon>Aliiroseovarius</taxon>
    </lineage>
</organism>
<keyword evidence="2 4" id="KW-0378">Hydrolase</keyword>
<evidence type="ECO:0000313" key="4">
    <source>
        <dbReference type="EMBL" id="SPF75730.1"/>
    </source>
</evidence>